<reference evidence="6" key="1">
    <citation type="submission" date="2023-07" db="EMBL/GenBank/DDBJ databases">
        <title>Study on multiphase classification of strain Alteromonas salexigens isolated from the Yellow Sea.</title>
        <authorList>
            <person name="Sun L."/>
        </authorList>
    </citation>
    <scope>NUCLEOTIDE SEQUENCE [LARGE SCALE GENOMIC DNA]</scope>
    <source>
        <strain evidence="6">ASW11-19</strain>
    </source>
</reference>
<dbReference type="Proteomes" id="UP001209257">
    <property type="component" value="Unassembled WGS sequence"/>
</dbReference>
<comment type="catalytic activity">
    <reaction evidence="4">
        <text>(6S)-5-formyl-5,6,7,8-tetrahydrofolate + ATP = (6R)-5,10-methenyltetrahydrofolate + ADP + phosphate</text>
        <dbReference type="Rhea" id="RHEA:10488"/>
        <dbReference type="ChEBI" id="CHEBI:30616"/>
        <dbReference type="ChEBI" id="CHEBI:43474"/>
        <dbReference type="ChEBI" id="CHEBI:57455"/>
        <dbReference type="ChEBI" id="CHEBI:57457"/>
        <dbReference type="ChEBI" id="CHEBI:456216"/>
        <dbReference type="EC" id="6.3.3.2"/>
    </reaction>
</comment>
<dbReference type="SUPFAM" id="SSF100950">
    <property type="entry name" value="NagB/RpiA/CoA transferase-like"/>
    <property type="match status" value="1"/>
</dbReference>
<dbReference type="RefSeq" id="WP_262995347.1">
    <property type="nucleotide sequence ID" value="NZ_JAOTJC010000012.1"/>
</dbReference>
<dbReference type="InterPro" id="IPR024185">
    <property type="entry name" value="FTHF_cligase-like_sf"/>
</dbReference>
<dbReference type="EC" id="6.3.3.2" evidence="4"/>
<keyword evidence="3 4" id="KW-0067">ATP-binding</keyword>
<evidence type="ECO:0000256" key="3">
    <source>
        <dbReference type="ARBA" id="ARBA00022840"/>
    </source>
</evidence>
<comment type="cofactor">
    <cofactor evidence="4">
        <name>Mg(2+)</name>
        <dbReference type="ChEBI" id="CHEBI:18420"/>
    </cofactor>
</comment>
<dbReference type="InterPro" id="IPR037171">
    <property type="entry name" value="NagB/RpiA_transferase-like"/>
</dbReference>
<keyword evidence="4" id="KW-0460">Magnesium</keyword>
<accession>A0ABT2VR79</accession>
<evidence type="ECO:0000256" key="4">
    <source>
        <dbReference type="RuleBase" id="RU361279"/>
    </source>
</evidence>
<keyword evidence="6" id="KW-1185">Reference proteome</keyword>
<dbReference type="PIRSF" id="PIRSF006806">
    <property type="entry name" value="FTHF_cligase"/>
    <property type="match status" value="1"/>
</dbReference>
<evidence type="ECO:0000256" key="2">
    <source>
        <dbReference type="ARBA" id="ARBA00022741"/>
    </source>
</evidence>
<dbReference type="Pfam" id="PF01812">
    <property type="entry name" value="5-FTHF_cyc-lig"/>
    <property type="match status" value="1"/>
</dbReference>
<keyword evidence="4" id="KW-0479">Metal-binding</keyword>
<evidence type="ECO:0000313" key="6">
    <source>
        <dbReference type="Proteomes" id="UP001209257"/>
    </source>
</evidence>
<name>A0ABT2VR79_9ALTE</name>
<dbReference type="PANTHER" id="PTHR23407">
    <property type="entry name" value="ATPASE INHIBITOR/5-FORMYLTETRAHYDROFOLATE CYCLO-LIGASE"/>
    <property type="match status" value="1"/>
</dbReference>
<gene>
    <name evidence="5" type="ORF">OCL06_13285</name>
</gene>
<protein>
    <recommendedName>
        <fullName evidence="4">5-formyltetrahydrofolate cyclo-ligase</fullName>
        <ecNumber evidence="4">6.3.3.2</ecNumber>
    </recommendedName>
</protein>
<proteinExistence type="inferred from homology"/>
<evidence type="ECO:0000313" key="5">
    <source>
        <dbReference type="EMBL" id="MCU7555564.1"/>
    </source>
</evidence>
<comment type="caution">
    <text evidence="5">The sequence shown here is derived from an EMBL/GenBank/DDBJ whole genome shotgun (WGS) entry which is preliminary data.</text>
</comment>
<dbReference type="GO" id="GO:0030272">
    <property type="term" value="F:5-formyltetrahydrofolate cyclo-ligase activity"/>
    <property type="evidence" value="ECO:0007669"/>
    <property type="project" value="UniProtKB-EC"/>
</dbReference>
<sequence>MLTRTEWRQTLRKARRDLTDEEQHQAARLLAETLTTLPELRGVRRVAGYLANDGEISLAPYLAHLHEQNVCTSLPVLHPVSGNQLLFLDYHATTPMVQNRFGISEPALDCQAIRLPQEHQALLMPLVGFDDKGNRLGMGGGFYDRTLANLAGLPRPPLLIGVAHECQRADSLPVMAWDVPLDMIVTPQQVLRCR</sequence>
<dbReference type="EMBL" id="JAOTJC010000012">
    <property type="protein sequence ID" value="MCU7555564.1"/>
    <property type="molecule type" value="Genomic_DNA"/>
</dbReference>
<dbReference type="NCBIfam" id="TIGR02727">
    <property type="entry name" value="MTHFS_bact"/>
    <property type="match status" value="1"/>
</dbReference>
<dbReference type="Gene3D" id="3.40.50.10420">
    <property type="entry name" value="NagB/RpiA/CoA transferase-like"/>
    <property type="match status" value="1"/>
</dbReference>
<dbReference type="PANTHER" id="PTHR23407:SF1">
    <property type="entry name" value="5-FORMYLTETRAHYDROFOLATE CYCLO-LIGASE"/>
    <property type="match status" value="1"/>
</dbReference>
<organism evidence="5 6">
    <name type="scientific">Alteromonas salexigens</name>
    <dbReference type="NCBI Taxonomy" id="2982530"/>
    <lineage>
        <taxon>Bacteria</taxon>
        <taxon>Pseudomonadati</taxon>
        <taxon>Pseudomonadota</taxon>
        <taxon>Gammaproteobacteria</taxon>
        <taxon>Alteromonadales</taxon>
        <taxon>Alteromonadaceae</taxon>
        <taxon>Alteromonas/Salinimonas group</taxon>
        <taxon>Alteromonas</taxon>
    </lineage>
</organism>
<keyword evidence="2 4" id="KW-0547">Nucleotide-binding</keyword>
<comment type="similarity">
    <text evidence="1 4">Belongs to the 5-formyltetrahydrofolate cyclo-ligase family.</text>
</comment>
<evidence type="ECO:0000256" key="1">
    <source>
        <dbReference type="ARBA" id="ARBA00010638"/>
    </source>
</evidence>
<dbReference type="InterPro" id="IPR002698">
    <property type="entry name" value="FTHF_cligase"/>
</dbReference>
<keyword evidence="5" id="KW-0436">Ligase</keyword>